<dbReference type="RefSeq" id="WP_251832221.1">
    <property type="nucleotide sequence ID" value="NZ_JACSPS010000001.1"/>
</dbReference>
<keyword evidence="4" id="KW-0675">Receptor</keyword>
<sequence length="910" mass="103950">MKKYILHLLFSFFSLSVFGQNTLRLEVNVLDGKKSAVEDATVSIHQKTFVTNSSGLSIFNLAPGTYTLQITHPNYQEKQISVHLTKNTQLDIQLQSETKLEEVFITAKEKKGLTSTSVIDRKAMEHLQPSSFTDLLELLPGGLSRDPDFTSVNRIALRESAGAPSDYITSALGTQFMMDDHILNSNANLLTSSDPRHLSERPLNLNSTRTGVDMRTISTNDIERVEIIRGIPTAAYGDLTSGLIKIERKVGLTPFQARFKTDGFSKQYYVGKGFSMTENWQLNANLDLLDSKNDPTDSYDNYRRMTGSVRSRLLTSLWNSPLEWRSTIDLASNIDTKEIDPDTGVTAIDQYKNTSLRISFTNNFAYTLNQNNFFNRIVLNTAIRQGFDQLKQSKLINLSGPRSLPLSFEAGENTGFYPTLRYISDFSTDSNPIDLSAALQATGKKKSGGFQFQYEAGLDFRYSKNRGNGMQWDLATPPNSVMGSRPRTFDDIPAWQNAAAFVGNELNYQLGQHRFNLYTGLRLSKLLGLDPSYKISGESYLEPRVNFQYQLPDIMLKEKPLAIDLTVGYGEFYKTPTMGMLFPNQKYWDYAQLNYFHNDENYRYVNFMTYIENTENKDLTAAKNSKKEIRLNLSYRRHNLFVTYFNEILNNGFRSTLQTRVHEFKQYDAAYVNHDDWNNGPNLANIPYTLKKEFGTYSTTENGSATLKNGVEFGYSSPRLKVINTRFTLTGAWFRTEYRNTVPVIESPAISLGGQNFPYYGIYKNDQGYINESMNYNLMIDTYLPQLGLTVSASVQGNLYDYKKSDQRVPEPEQYYGLDNVIHDFQPSDAQDAYLQWLVRGVSSDHISRRLTHTVQANLKVTKVIYRGIRSSMFVNRIFNYQHPYTFLGNRIYRKVGNTPYFGMELTYNF</sequence>
<dbReference type="PANTHER" id="PTHR30069:SF29">
    <property type="entry name" value="HEMOGLOBIN AND HEMOGLOBIN-HAPTOGLOBIN-BINDING PROTEIN 1-RELATED"/>
    <property type="match status" value="1"/>
</dbReference>
<dbReference type="InterPro" id="IPR008969">
    <property type="entry name" value="CarboxyPept-like_regulatory"/>
</dbReference>
<dbReference type="Pfam" id="PF13620">
    <property type="entry name" value="CarboxypepD_reg"/>
    <property type="match status" value="1"/>
</dbReference>
<dbReference type="SUPFAM" id="SSF49464">
    <property type="entry name" value="Carboxypeptidase regulatory domain-like"/>
    <property type="match status" value="1"/>
</dbReference>
<dbReference type="InterPro" id="IPR037066">
    <property type="entry name" value="Plug_dom_sf"/>
</dbReference>
<protein>
    <submittedName>
        <fullName evidence="4">TonB-dependent receptor plug domain-containing protein</fullName>
    </submittedName>
</protein>
<dbReference type="Proteomes" id="UP000626242">
    <property type="component" value="Unassembled WGS sequence"/>
</dbReference>
<dbReference type="Gene3D" id="2.170.130.10">
    <property type="entry name" value="TonB-dependent receptor, plug domain"/>
    <property type="match status" value="1"/>
</dbReference>
<evidence type="ECO:0000256" key="2">
    <source>
        <dbReference type="SAM" id="SignalP"/>
    </source>
</evidence>
<keyword evidence="1 2" id="KW-0732">Signal</keyword>
<evidence type="ECO:0000256" key="1">
    <source>
        <dbReference type="ARBA" id="ARBA00022729"/>
    </source>
</evidence>
<evidence type="ECO:0000313" key="4">
    <source>
        <dbReference type="EMBL" id="MBD8017010.1"/>
    </source>
</evidence>
<dbReference type="PANTHER" id="PTHR30069">
    <property type="entry name" value="TONB-DEPENDENT OUTER MEMBRANE RECEPTOR"/>
    <property type="match status" value="1"/>
</dbReference>
<evidence type="ECO:0000313" key="5">
    <source>
        <dbReference type="Proteomes" id="UP000626242"/>
    </source>
</evidence>
<keyword evidence="5" id="KW-1185">Reference proteome</keyword>
<dbReference type="EMBL" id="JACSPS010000001">
    <property type="protein sequence ID" value="MBD8017010.1"/>
    <property type="molecule type" value="Genomic_DNA"/>
</dbReference>
<dbReference type="InterPro" id="IPR039426">
    <property type="entry name" value="TonB-dep_rcpt-like"/>
</dbReference>
<organism evidence="4 5">
    <name type="scientific">Kaistella pullorum</name>
    <dbReference type="NCBI Taxonomy" id="2763074"/>
    <lineage>
        <taxon>Bacteria</taxon>
        <taxon>Pseudomonadati</taxon>
        <taxon>Bacteroidota</taxon>
        <taxon>Flavobacteriia</taxon>
        <taxon>Flavobacteriales</taxon>
        <taxon>Weeksellaceae</taxon>
        <taxon>Chryseobacterium group</taxon>
        <taxon>Kaistella</taxon>
    </lineage>
</organism>
<feature type="chain" id="PRO_5046385654" evidence="2">
    <location>
        <begin position="20"/>
        <end position="910"/>
    </location>
</feature>
<proteinExistence type="predicted"/>
<reference evidence="4 5" key="1">
    <citation type="submission" date="2020-08" db="EMBL/GenBank/DDBJ databases">
        <title>A Genomic Blueprint of the Chicken Gut Microbiome.</title>
        <authorList>
            <person name="Gilroy R."/>
            <person name="Ravi A."/>
            <person name="Getino M."/>
            <person name="Pursley I."/>
            <person name="Horton D.L."/>
            <person name="Alikhan N.-F."/>
            <person name="Baker D."/>
            <person name="Gharbi K."/>
            <person name="Hall N."/>
            <person name="Watson M."/>
            <person name="Adriaenssens E.M."/>
            <person name="Foster-Nyarko E."/>
            <person name="Jarju S."/>
            <person name="Secka A."/>
            <person name="Antonio M."/>
            <person name="Oren A."/>
            <person name="Chaudhuri R."/>
            <person name="La Ragione R.M."/>
            <person name="Hildebrand F."/>
            <person name="Pallen M.J."/>
        </authorList>
    </citation>
    <scope>NUCLEOTIDE SEQUENCE [LARGE SCALE GENOMIC DNA]</scope>
    <source>
        <strain evidence="4 5">Sa1CVA4</strain>
    </source>
</reference>
<comment type="caution">
    <text evidence="4">The sequence shown here is derived from an EMBL/GenBank/DDBJ whole genome shotgun (WGS) entry which is preliminary data.</text>
</comment>
<dbReference type="SUPFAM" id="SSF56935">
    <property type="entry name" value="Porins"/>
    <property type="match status" value="1"/>
</dbReference>
<dbReference type="Pfam" id="PF07715">
    <property type="entry name" value="Plug"/>
    <property type="match status" value="1"/>
</dbReference>
<feature type="signal peptide" evidence="2">
    <location>
        <begin position="1"/>
        <end position="19"/>
    </location>
</feature>
<evidence type="ECO:0000259" key="3">
    <source>
        <dbReference type="Pfam" id="PF07715"/>
    </source>
</evidence>
<dbReference type="Gene3D" id="2.60.40.1120">
    <property type="entry name" value="Carboxypeptidase-like, regulatory domain"/>
    <property type="match status" value="1"/>
</dbReference>
<accession>A0ABR8WJ30</accession>
<gene>
    <name evidence="4" type="ORF">H9628_00825</name>
</gene>
<dbReference type="InterPro" id="IPR012910">
    <property type="entry name" value="Plug_dom"/>
</dbReference>
<name>A0ABR8WJ30_9FLAO</name>
<feature type="domain" description="TonB-dependent receptor plug" evidence="3">
    <location>
        <begin position="113"/>
        <end position="239"/>
    </location>
</feature>